<protein>
    <recommendedName>
        <fullName evidence="1">anthranilate synthase</fullName>
        <ecNumber evidence="1">4.1.3.27</ecNumber>
    </recommendedName>
</protein>
<dbReference type="InterPro" id="IPR006221">
    <property type="entry name" value="TrpG/PapA_dom"/>
</dbReference>
<dbReference type="InterPro" id="IPR029062">
    <property type="entry name" value="Class_I_gatase-like"/>
</dbReference>
<dbReference type="Gene3D" id="3.40.50.880">
    <property type="match status" value="1"/>
</dbReference>
<proteinExistence type="predicted"/>
<evidence type="ECO:0000256" key="3">
    <source>
        <dbReference type="ARBA" id="ARBA00047683"/>
    </source>
</evidence>
<keyword evidence="2 5" id="KW-0315">Glutamine amidotransferase</keyword>
<accession>A0AA37BR79</accession>
<evidence type="ECO:0000259" key="4">
    <source>
        <dbReference type="Pfam" id="PF00117"/>
    </source>
</evidence>
<dbReference type="PROSITE" id="PS51273">
    <property type="entry name" value="GATASE_TYPE_1"/>
    <property type="match status" value="1"/>
</dbReference>
<dbReference type="GO" id="GO:0000162">
    <property type="term" value="P:L-tryptophan biosynthetic process"/>
    <property type="evidence" value="ECO:0007669"/>
    <property type="project" value="TreeGrafter"/>
</dbReference>
<dbReference type="EMBL" id="BMNY01000001">
    <property type="protein sequence ID" value="GGM73037.1"/>
    <property type="molecule type" value="Genomic_DNA"/>
</dbReference>
<reference evidence="5" key="2">
    <citation type="submission" date="2022-09" db="EMBL/GenBank/DDBJ databases">
        <authorList>
            <person name="Sun Q."/>
            <person name="Ohkuma M."/>
        </authorList>
    </citation>
    <scope>NUCLEOTIDE SEQUENCE</scope>
    <source>
        <strain evidence="5">JCM 13583</strain>
    </source>
</reference>
<comment type="caution">
    <text evidence="5">The sequence shown here is derived from an EMBL/GenBank/DDBJ whole genome shotgun (WGS) entry which is preliminary data.</text>
</comment>
<evidence type="ECO:0000256" key="1">
    <source>
        <dbReference type="ARBA" id="ARBA00012266"/>
    </source>
</evidence>
<keyword evidence="6" id="KW-1185">Reference proteome</keyword>
<dbReference type="Pfam" id="PF00117">
    <property type="entry name" value="GATase"/>
    <property type="match status" value="1"/>
</dbReference>
<dbReference type="SUPFAM" id="SSF52317">
    <property type="entry name" value="Class I glutamine amidotransferase-like"/>
    <property type="match status" value="1"/>
</dbReference>
<dbReference type="PRINTS" id="PR00099">
    <property type="entry name" value="CPSGATASE"/>
</dbReference>
<name>A0AA37BR79_9ARCH</name>
<dbReference type="PANTHER" id="PTHR43418">
    <property type="entry name" value="MULTIFUNCTIONAL TRYPTOPHAN BIOSYNTHESIS PROTEIN-RELATED"/>
    <property type="match status" value="1"/>
</dbReference>
<evidence type="ECO:0000313" key="6">
    <source>
        <dbReference type="Proteomes" id="UP000632195"/>
    </source>
</evidence>
<dbReference type="NCBIfam" id="TIGR00566">
    <property type="entry name" value="trpG_papA"/>
    <property type="match status" value="1"/>
</dbReference>
<dbReference type="PRINTS" id="PR00096">
    <property type="entry name" value="GATASE"/>
</dbReference>
<dbReference type="EC" id="4.1.3.27" evidence="1"/>
<dbReference type="GO" id="GO:0005829">
    <property type="term" value="C:cytosol"/>
    <property type="evidence" value="ECO:0007669"/>
    <property type="project" value="TreeGrafter"/>
</dbReference>
<evidence type="ECO:0000313" key="5">
    <source>
        <dbReference type="EMBL" id="GGM73037.1"/>
    </source>
</evidence>
<dbReference type="CDD" id="cd01743">
    <property type="entry name" value="GATase1_Anthranilate_Synthase"/>
    <property type="match status" value="1"/>
</dbReference>
<dbReference type="InterPro" id="IPR050472">
    <property type="entry name" value="Anth_synth/Amidotransfase"/>
</dbReference>
<reference evidence="5" key="1">
    <citation type="journal article" date="2014" name="Int. J. Syst. Evol. Microbiol.">
        <title>Complete genome sequence of Corynebacterium casei LMG S-19264T (=DSM 44701T), isolated from a smear-ripened cheese.</title>
        <authorList>
            <consortium name="US DOE Joint Genome Institute (JGI-PGF)"/>
            <person name="Walter F."/>
            <person name="Albersmeier A."/>
            <person name="Kalinowski J."/>
            <person name="Ruckert C."/>
        </authorList>
    </citation>
    <scope>NUCLEOTIDE SEQUENCE</scope>
    <source>
        <strain evidence="5">JCM 13583</strain>
    </source>
</reference>
<dbReference type="AlphaFoldDB" id="A0AA37BR79"/>
<dbReference type="InterPro" id="IPR017926">
    <property type="entry name" value="GATASE"/>
</dbReference>
<comment type="catalytic activity">
    <reaction evidence="3">
        <text>chorismate + L-glutamine = anthranilate + pyruvate + L-glutamate + H(+)</text>
        <dbReference type="Rhea" id="RHEA:21732"/>
        <dbReference type="ChEBI" id="CHEBI:15361"/>
        <dbReference type="ChEBI" id="CHEBI:15378"/>
        <dbReference type="ChEBI" id="CHEBI:16567"/>
        <dbReference type="ChEBI" id="CHEBI:29748"/>
        <dbReference type="ChEBI" id="CHEBI:29985"/>
        <dbReference type="ChEBI" id="CHEBI:58359"/>
        <dbReference type="EC" id="4.1.3.27"/>
    </reaction>
</comment>
<gene>
    <name evidence="5" type="primary">pabA</name>
    <name evidence="5" type="ORF">GCM10007108_08870</name>
</gene>
<dbReference type="GO" id="GO:0004049">
    <property type="term" value="F:anthranilate synthase activity"/>
    <property type="evidence" value="ECO:0007669"/>
    <property type="project" value="UniProtKB-EC"/>
</dbReference>
<feature type="domain" description="Glutamine amidotransferase" evidence="4">
    <location>
        <begin position="1"/>
        <end position="179"/>
    </location>
</feature>
<organism evidence="5 6">
    <name type="scientific">Thermogymnomonas acidicola</name>
    <dbReference type="NCBI Taxonomy" id="399579"/>
    <lineage>
        <taxon>Archaea</taxon>
        <taxon>Methanobacteriati</taxon>
        <taxon>Thermoplasmatota</taxon>
        <taxon>Thermoplasmata</taxon>
        <taxon>Thermoplasmatales</taxon>
        <taxon>Thermogymnomonas</taxon>
    </lineage>
</organism>
<dbReference type="Proteomes" id="UP000632195">
    <property type="component" value="Unassembled WGS sequence"/>
</dbReference>
<evidence type="ECO:0000256" key="2">
    <source>
        <dbReference type="ARBA" id="ARBA00022962"/>
    </source>
</evidence>
<sequence>MVDNHDSFVYNLVQLIEEQGADVRVIYNDMVTPKSALSFDRVVISPGPGTPLVARDRGHLLEMLENDPVKTLGVCFGHQVIGYFLGSRVIRAGKLMHGQVDGILNSGGGVLRGLPQRFVAIRYHSLAIEPSDRVVVDAVAESDGTVMAFHSTDGRFMGVQFHPESYYSEHGSDIIRNFLGD</sequence>
<dbReference type="PRINTS" id="PR00097">
    <property type="entry name" value="ANTSNTHASEII"/>
</dbReference>
<dbReference type="PANTHER" id="PTHR43418:SF4">
    <property type="entry name" value="MULTIFUNCTIONAL TRYPTOPHAN BIOSYNTHESIS PROTEIN"/>
    <property type="match status" value="1"/>
</dbReference>